<dbReference type="InterPro" id="IPR050624">
    <property type="entry name" value="HTH-type_Tx_Regulator"/>
</dbReference>
<dbReference type="PROSITE" id="PS50977">
    <property type="entry name" value="HTH_TETR_2"/>
    <property type="match status" value="1"/>
</dbReference>
<dbReference type="Proteomes" id="UP000199679">
    <property type="component" value="Chromosome I"/>
</dbReference>
<proteinExistence type="predicted"/>
<dbReference type="GO" id="GO:0003677">
    <property type="term" value="F:DNA binding"/>
    <property type="evidence" value="ECO:0007669"/>
    <property type="project" value="UniProtKB-UniRule"/>
</dbReference>
<dbReference type="Gene3D" id="1.10.357.10">
    <property type="entry name" value="Tetracycline Repressor, domain 2"/>
    <property type="match status" value="1"/>
</dbReference>
<protein>
    <submittedName>
        <fullName evidence="4">Transcriptional regulator, TetR family</fullName>
    </submittedName>
</protein>
<evidence type="ECO:0000313" key="4">
    <source>
        <dbReference type="EMBL" id="SDS20372.1"/>
    </source>
</evidence>
<evidence type="ECO:0000259" key="3">
    <source>
        <dbReference type="PROSITE" id="PS50977"/>
    </source>
</evidence>
<reference evidence="4 5" key="1">
    <citation type="submission" date="2016-10" db="EMBL/GenBank/DDBJ databases">
        <authorList>
            <person name="de Groot N.N."/>
        </authorList>
    </citation>
    <scope>NUCLEOTIDE SEQUENCE [LARGE SCALE GENOMIC DNA]</scope>
    <source>
        <strain evidence="4 5">MP1X4</strain>
    </source>
</reference>
<keyword evidence="1 2" id="KW-0238">DNA-binding</keyword>
<feature type="domain" description="HTH tetR-type" evidence="3">
    <location>
        <begin position="18"/>
        <end position="78"/>
    </location>
</feature>
<evidence type="ECO:0000313" key="5">
    <source>
        <dbReference type="Proteomes" id="UP000199679"/>
    </source>
</evidence>
<evidence type="ECO:0000256" key="1">
    <source>
        <dbReference type="ARBA" id="ARBA00023125"/>
    </source>
</evidence>
<dbReference type="InterPro" id="IPR001647">
    <property type="entry name" value="HTH_TetR"/>
</dbReference>
<accession>A0A1H1QA51</accession>
<gene>
    <name evidence="4" type="ORF">SAMN05216490_0728</name>
</gene>
<evidence type="ECO:0000256" key="2">
    <source>
        <dbReference type="PROSITE-ProRule" id="PRU00335"/>
    </source>
</evidence>
<dbReference type="InterPro" id="IPR009057">
    <property type="entry name" value="Homeodomain-like_sf"/>
</dbReference>
<dbReference type="PANTHER" id="PTHR43479">
    <property type="entry name" value="ACREF/ENVCD OPERON REPRESSOR-RELATED"/>
    <property type="match status" value="1"/>
</dbReference>
<organism evidence="4 5">
    <name type="scientific">Mucilaginibacter mallensis</name>
    <dbReference type="NCBI Taxonomy" id="652787"/>
    <lineage>
        <taxon>Bacteria</taxon>
        <taxon>Pseudomonadati</taxon>
        <taxon>Bacteroidota</taxon>
        <taxon>Sphingobacteriia</taxon>
        <taxon>Sphingobacteriales</taxon>
        <taxon>Sphingobacteriaceae</taxon>
        <taxon>Mucilaginibacter</taxon>
    </lineage>
</organism>
<dbReference type="AlphaFoldDB" id="A0A1H1QA51"/>
<dbReference type="PRINTS" id="PR00455">
    <property type="entry name" value="HTHTETR"/>
</dbReference>
<dbReference type="PANTHER" id="PTHR43479:SF11">
    <property type="entry name" value="ACREF_ENVCD OPERON REPRESSOR-RELATED"/>
    <property type="match status" value="1"/>
</dbReference>
<dbReference type="SUPFAM" id="SSF46689">
    <property type="entry name" value="Homeodomain-like"/>
    <property type="match status" value="1"/>
</dbReference>
<keyword evidence="5" id="KW-1185">Reference proteome</keyword>
<feature type="DNA-binding region" description="H-T-H motif" evidence="2">
    <location>
        <begin position="41"/>
        <end position="60"/>
    </location>
</feature>
<name>A0A1H1QA51_MUCMA</name>
<dbReference type="EMBL" id="LT629740">
    <property type="protein sequence ID" value="SDS20372.1"/>
    <property type="molecule type" value="Genomic_DNA"/>
</dbReference>
<sequence length="207" mass="23729">MPDTSVKHFSLNMAVRDTGTEQIIKDTAKQIFFAEGKFNATTQDIAEAAGVSRTVINYYFRSKDILFQQVFREAMADTGAKMNEVLGADMPFKKKVITFIDMFTTELTKYPYKESFLISEINANGFSFPARDPSPGMQQFLKEIKLASDSGEIKKVLPINFMINILSLVAYPLLTRRLFEQMLELNDTNFEKLMQERKNMIIDILFN</sequence>
<dbReference type="Pfam" id="PF00440">
    <property type="entry name" value="TetR_N"/>
    <property type="match status" value="1"/>
</dbReference>
<dbReference type="STRING" id="652787.SAMN05216490_0728"/>